<dbReference type="Proteomes" id="UP000515203">
    <property type="component" value="Unplaced"/>
</dbReference>
<sequence length="805" mass="89745">MPGLLRAVLCITEAFHKYAREDEDKALLTCRELKQLLEGEIGDFLQPHVIHAVERHLNLLEIDNDITISFDEFVLAIFSLLNLCYLDIQSLLKSEPREEPKSERGKSNDVDLQEITSNDQQTVGTLLTQEEVLLPPGTTSSFQLSQEASKVAGNNEANPRKGIKTHSLPKEAPEPCGPKKRYLERDEQSQEVAQDVTAVEDKRTQMKTNKPLAGSKQTSSPTEPIPRAKQVRRQNGGKISDRFEEQEENLKRQETTQRPPEQVFTAPEKSIKNHSKTLEPPLQGEDEPRPERTDLVEQAATRKPSQTQNSANPADDRSSETPEPGKDIDRTSPETKDRDEPEDCGKTSETQKSPAQEREHEITDLPVQGGNKDISETSAFRAERKESKVLAAHGLAQQKEGEKNTQPPVLEAQTQDGKHQERQRSSKVKDAKRDPETSDLSTEEKNQNCPETGDASTPREEVEHTEEDRAPAFVNSKNAPAAKRTPGARERIQRSAPLERQSEGKTSRATEPCDTAVGEEDGYQGEDPEAPTALCSRQSCETPKRLVPEEGDSSSETGKLHVQGDSRRQAHPHKGSVQGSHQNNPELWKLGAPGENTRAQEAVVVVVREEDAYLPEEQEEPARVDHSTGTKSPDAAVEPRGSLELRKSTTEGKSRKSLEAEVPSGLDTNFTVTQLPKKAGSRKDLKIQGSMTEEEAEAPETQGILFKRPHEDISPFYKTHIEAEKLATLEEKNESPFTPAEESEDQQSERMIFKAYSSVPLPRIEERLQRDPKPCSVQRNVIQSSTLYQSLQEELEHARSGGSRL</sequence>
<dbReference type="CDD" id="cd00213">
    <property type="entry name" value="S-100"/>
    <property type="match status" value="1"/>
</dbReference>
<dbReference type="InterPro" id="IPR011992">
    <property type="entry name" value="EF-hand-dom_pair"/>
</dbReference>
<dbReference type="Pfam" id="PF01023">
    <property type="entry name" value="S_100"/>
    <property type="match status" value="1"/>
</dbReference>
<evidence type="ECO:0000313" key="3">
    <source>
        <dbReference type="Proteomes" id="UP000515203"/>
    </source>
</evidence>
<feature type="compositionally biased region" description="Basic and acidic residues" evidence="1">
    <location>
        <begin position="457"/>
        <end position="470"/>
    </location>
</feature>
<evidence type="ECO:0000259" key="2">
    <source>
        <dbReference type="SMART" id="SM01394"/>
    </source>
</evidence>
<feature type="compositionally biased region" description="Polar residues" evidence="1">
    <location>
        <begin position="404"/>
        <end position="415"/>
    </location>
</feature>
<feature type="compositionally biased region" description="Basic and acidic residues" evidence="1">
    <location>
        <begin position="286"/>
        <end position="295"/>
    </location>
</feature>
<dbReference type="InterPro" id="IPR034325">
    <property type="entry name" value="S-100_dom"/>
</dbReference>
<protein>
    <submittedName>
        <fullName evidence="4">Trichohyalin-like protein 1</fullName>
    </submittedName>
</protein>
<dbReference type="RefSeq" id="XP_004632533.1">
    <property type="nucleotide sequence ID" value="XM_004632476.2"/>
</dbReference>
<organism evidence="3 4">
    <name type="scientific">Octodon degus</name>
    <name type="common">Degu</name>
    <name type="synonym">Sciurus degus</name>
    <dbReference type="NCBI Taxonomy" id="10160"/>
    <lineage>
        <taxon>Eukaryota</taxon>
        <taxon>Metazoa</taxon>
        <taxon>Chordata</taxon>
        <taxon>Craniata</taxon>
        <taxon>Vertebrata</taxon>
        <taxon>Euteleostomi</taxon>
        <taxon>Mammalia</taxon>
        <taxon>Eutheria</taxon>
        <taxon>Euarchontoglires</taxon>
        <taxon>Glires</taxon>
        <taxon>Rodentia</taxon>
        <taxon>Hystricomorpha</taxon>
        <taxon>Octodontidae</taxon>
        <taxon>Octodon</taxon>
    </lineage>
</organism>
<gene>
    <name evidence="4" type="primary">Tchhl1</name>
</gene>
<dbReference type="InterPro" id="IPR042937">
    <property type="entry name" value="TCHHL1"/>
</dbReference>
<feature type="compositionally biased region" description="Basic and acidic residues" evidence="1">
    <location>
        <begin position="416"/>
        <end position="446"/>
    </location>
</feature>
<proteinExistence type="predicted"/>
<feature type="region of interest" description="Disordered" evidence="1">
    <location>
        <begin position="728"/>
        <end position="750"/>
    </location>
</feature>
<dbReference type="FunCoup" id="A0A6P3F5T0">
    <property type="interactions" value="18"/>
</dbReference>
<reference evidence="4" key="1">
    <citation type="submission" date="2025-08" db="UniProtKB">
        <authorList>
            <consortium name="RefSeq"/>
        </authorList>
    </citation>
    <scope>IDENTIFICATION</scope>
</reference>
<keyword evidence="3" id="KW-1185">Reference proteome</keyword>
<dbReference type="GeneID" id="101567210"/>
<feature type="compositionally biased region" description="Polar residues" evidence="1">
    <location>
        <begin position="137"/>
        <end position="148"/>
    </location>
</feature>
<feature type="compositionally biased region" description="Basic and acidic residues" evidence="1">
    <location>
        <begin position="239"/>
        <end position="255"/>
    </location>
</feature>
<dbReference type="CTD" id="126637"/>
<dbReference type="SMART" id="SM01394">
    <property type="entry name" value="S_100"/>
    <property type="match status" value="1"/>
</dbReference>
<dbReference type="InParanoid" id="A0A6P3F5T0"/>
<feature type="region of interest" description="Disordered" evidence="1">
    <location>
        <begin position="137"/>
        <end position="709"/>
    </location>
</feature>
<feature type="region of interest" description="Disordered" evidence="1">
    <location>
        <begin position="95"/>
        <end position="119"/>
    </location>
</feature>
<name>A0A6P3F5T0_OCTDE</name>
<dbReference type="InterPro" id="IPR013787">
    <property type="entry name" value="S100_Ca-bd_sub"/>
</dbReference>
<accession>A0A6P3F5T0</accession>
<dbReference type="AlphaFoldDB" id="A0A6P3F5T0"/>
<dbReference type="GO" id="GO:0046914">
    <property type="term" value="F:transition metal ion binding"/>
    <property type="evidence" value="ECO:0007669"/>
    <property type="project" value="InterPro"/>
</dbReference>
<dbReference type="PANTHER" id="PTHR47612:SF1">
    <property type="entry name" value="TRICHOHYALIN-LIKE PROTEIN 1"/>
    <property type="match status" value="1"/>
</dbReference>
<dbReference type="SUPFAM" id="SSF47473">
    <property type="entry name" value="EF-hand"/>
    <property type="match status" value="1"/>
</dbReference>
<feature type="compositionally biased region" description="Basic and acidic residues" evidence="1">
    <location>
        <begin position="558"/>
        <end position="568"/>
    </location>
</feature>
<dbReference type="PANTHER" id="PTHR47612">
    <property type="entry name" value="TRICHOHYALIN-LIKE PROTEIN 1"/>
    <property type="match status" value="1"/>
</dbReference>
<feature type="domain" description="S100/CaBP-9k-type calcium binding subdomain" evidence="2">
    <location>
        <begin position="4"/>
        <end position="46"/>
    </location>
</feature>
<evidence type="ECO:0000313" key="4">
    <source>
        <dbReference type="RefSeq" id="XP_004632533.1"/>
    </source>
</evidence>
<evidence type="ECO:0000256" key="1">
    <source>
        <dbReference type="SAM" id="MobiDB-lite"/>
    </source>
</evidence>
<feature type="compositionally biased region" description="Acidic residues" evidence="1">
    <location>
        <begin position="517"/>
        <end position="529"/>
    </location>
</feature>
<feature type="compositionally biased region" description="Basic and acidic residues" evidence="1">
    <location>
        <begin position="314"/>
        <end position="346"/>
    </location>
</feature>
<dbReference type="Gene3D" id="1.10.238.10">
    <property type="entry name" value="EF-hand"/>
    <property type="match status" value="1"/>
</dbReference>
<dbReference type="OrthoDB" id="9450604at2759"/>
<feature type="compositionally biased region" description="Basic and acidic residues" evidence="1">
    <location>
        <begin position="641"/>
        <end position="659"/>
    </location>
</feature>
<feature type="compositionally biased region" description="Basic and acidic residues" evidence="1">
    <location>
        <begin position="95"/>
        <end position="109"/>
    </location>
</feature>
<feature type="compositionally biased region" description="Polar residues" evidence="1">
    <location>
        <begin position="303"/>
        <end position="312"/>
    </location>
</feature>